<dbReference type="InterPro" id="IPR036736">
    <property type="entry name" value="ACP-like_sf"/>
</dbReference>
<dbReference type="GO" id="GO:0005737">
    <property type="term" value="C:cytoplasm"/>
    <property type="evidence" value="ECO:0007669"/>
    <property type="project" value="TreeGrafter"/>
</dbReference>
<dbReference type="GO" id="GO:0031177">
    <property type="term" value="F:phosphopantetheine binding"/>
    <property type="evidence" value="ECO:0007669"/>
    <property type="project" value="TreeGrafter"/>
</dbReference>
<evidence type="ECO:0000256" key="3">
    <source>
        <dbReference type="SAM" id="Phobius"/>
    </source>
</evidence>
<dbReference type="Gene3D" id="3.30.559.10">
    <property type="entry name" value="Chloramphenicol acetyltransferase-like domain"/>
    <property type="match status" value="1"/>
</dbReference>
<dbReference type="InterPro" id="IPR001242">
    <property type="entry name" value="Condensation_dom"/>
</dbReference>
<feature type="transmembrane region" description="Helical" evidence="3">
    <location>
        <begin position="1130"/>
        <end position="1150"/>
    </location>
</feature>
<accession>A0A819ZEM8</accession>
<dbReference type="Pfam" id="PF00501">
    <property type="entry name" value="AMP-binding"/>
    <property type="match status" value="1"/>
</dbReference>
<dbReference type="Gene3D" id="1.10.1200.10">
    <property type="entry name" value="ACP-like"/>
    <property type="match status" value="1"/>
</dbReference>
<dbReference type="SUPFAM" id="SSF51161">
    <property type="entry name" value="Trimeric LpxA-like enzymes"/>
    <property type="match status" value="3"/>
</dbReference>
<dbReference type="NCBIfam" id="TIGR01733">
    <property type="entry name" value="AA-adenyl-dom"/>
    <property type="match status" value="1"/>
</dbReference>
<feature type="transmembrane region" description="Helical" evidence="3">
    <location>
        <begin position="1340"/>
        <end position="1369"/>
    </location>
</feature>
<feature type="transmembrane region" description="Helical" evidence="3">
    <location>
        <begin position="1307"/>
        <end position="1328"/>
    </location>
</feature>
<dbReference type="GO" id="GO:0044550">
    <property type="term" value="P:secondary metabolite biosynthetic process"/>
    <property type="evidence" value="ECO:0007669"/>
    <property type="project" value="TreeGrafter"/>
</dbReference>
<dbReference type="Gene3D" id="3.30.300.30">
    <property type="match status" value="1"/>
</dbReference>
<dbReference type="InterPro" id="IPR009081">
    <property type="entry name" value="PP-bd_ACP"/>
</dbReference>
<dbReference type="Gene3D" id="2.160.10.10">
    <property type="entry name" value="Hexapeptide repeat proteins"/>
    <property type="match status" value="1"/>
</dbReference>
<keyword evidence="1" id="KW-0596">Phosphopantetheine</keyword>
<evidence type="ECO:0000259" key="4">
    <source>
        <dbReference type="PROSITE" id="PS50075"/>
    </source>
</evidence>
<dbReference type="SUPFAM" id="SSF47336">
    <property type="entry name" value="ACP-like"/>
    <property type="match status" value="1"/>
</dbReference>
<dbReference type="InterPro" id="IPR023213">
    <property type="entry name" value="CAT-like_dom_sf"/>
</dbReference>
<dbReference type="Proteomes" id="UP000663842">
    <property type="component" value="Unassembled WGS sequence"/>
</dbReference>
<dbReference type="PROSITE" id="PS00455">
    <property type="entry name" value="AMP_BINDING"/>
    <property type="match status" value="1"/>
</dbReference>
<reference evidence="5" key="1">
    <citation type="submission" date="2021-02" db="EMBL/GenBank/DDBJ databases">
        <authorList>
            <person name="Nowell W R."/>
        </authorList>
    </citation>
    <scope>NUCLEOTIDE SEQUENCE</scope>
</reference>
<dbReference type="InterPro" id="IPR000873">
    <property type="entry name" value="AMP-dep_synth/lig_dom"/>
</dbReference>
<feature type="transmembrane region" description="Helical" evidence="3">
    <location>
        <begin position="1389"/>
        <end position="1409"/>
    </location>
</feature>
<dbReference type="InterPro" id="IPR011004">
    <property type="entry name" value="Trimer_LpxA-like_sf"/>
</dbReference>
<dbReference type="PANTHER" id="PTHR45527">
    <property type="entry name" value="NONRIBOSOMAL PEPTIDE SYNTHETASE"/>
    <property type="match status" value="1"/>
</dbReference>
<dbReference type="InterPro" id="IPR010071">
    <property type="entry name" value="AA_adenyl_dom"/>
</dbReference>
<evidence type="ECO:0000256" key="2">
    <source>
        <dbReference type="ARBA" id="ARBA00022553"/>
    </source>
</evidence>
<dbReference type="InterPro" id="IPR042099">
    <property type="entry name" value="ANL_N_sf"/>
</dbReference>
<keyword evidence="3" id="KW-0812">Transmembrane</keyword>
<evidence type="ECO:0000256" key="1">
    <source>
        <dbReference type="ARBA" id="ARBA00022450"/>
    </source>
</evidence>
<dbReference type="SUPFAM" id="SSF52777">
    <property type="entry name" value="CoA-dependent acyltransferases"/>
    <property type="match status" value="2"/>
</dbReference>
<dbReference type="PANTHER" id="PTHR45527:SF1">
    <property type="entry name" value="FATTY ACID SYNTHASE"/>
    <property type="match status" value="1"/>
</dbReference>
<dbReference type="Pfam" id="PF00550">
    <property type="entry name" value="PP-binding"/>
    <property type="match status" value="1"/>
</dbReference>
<name>A0A819ZEM8_9BILA</name>
<proteinExistence type="predicted"/>
<dbReference type="Gene3D" id="3.40.50.12780">
    <property type="entry name" value="N-terminal domain of ligase-like"/>
    <property type="match status" value="1"/>
</dbReference>
<keyword evidence="3" id="KW-0472">Membrane</keyword>
<evidence type="ECO:0000313" key="5">
    <source>
        <dbReference type="EMBL" id="CAF4172678.1"/>
    </source>
</evidence>
<sequence>MISTKLFKFLGAASFAQERIFLDEQVRFTNNIAAYNELTVLRLTNGAISIDRLRRVIRLILEKHSILRTSLTFNSNGGLLMQNITNDHETFTFTIDQTFTSDENLYSILHQTVINPKLFDLASGNVFQCHILRVKSTNKLTDSDSINAGDVLAFAFHHASIDRISTDIFLNDLRIVYNSSESLLLQNDALQYIDYSIHERQLDMTDSRQFWRSQLDGYNLEHGLALPMDRSRRSQSDRSGLTSVAEFSFDDELSHSFFVYASSCQVTPFQLGLATFYTFLFKLTNGQTDLCVACLNANRYRAELQDLVGMFVATLPYRLQIDPNASFRELVQQVREQCSSILEHSHYPLQHILADCHHQQSSTISILEIVFDFITVTPGGDRLNLNGAQLERIPWERTEHVAKFDFMCTFVYNESDVNNPMSCSLICSKDLFDETSVFTIGNRFLSLIRQLFLYESTTTMEQPLHKFSIILSNERVLMNQLNTNLENNKQLTNTSIGEMFCRRAENESQKIAVELDEQSLTYSELLYYVEKVSFHISNKYNIRRGDIICQCFERSLVMVISVMSIEMIGAVYCPLSPRDPPHRLQSLLLQTKSRLVLVHDLTQNKFHGNSNTLDIGSVLCSDSIQKPMTTDQMFWVTATHNDIAYIIFTSGSTGTPKAAQVRHRNFIACIHSLLEVGIFGEKDKVIQMARCSFDIHVQEVIGTLIVGATLVMLHPYGTLDPVYLAKVLREKDVTYMIAVPTLINSLFHYLTETDSSSAVESLRSLCSIGEAISAKLVRLIKSQISNKCVIWNLYGPAEITIACTFHLVDVIMDQTSIPIGQPLPYYRCLVLDEFLQSTIVNQEGELLVGGVGVFAGYLGRHDLTNASLIDIDGCTYYRTGDLVRMDVNGRLHYVGRKDHQIKLRGQRIELGEIEICLLDAAISACIVIKWEEHLIAYIQSASINEKELHEHCRLRLPPFMIPSMFIVLDQLPMNMNGKIDRKSLPIPDFSILYNDNSTDLLPLTPLEERLRCIFAQVFHIESPDVNQPFGHMGGTSLDVMQVLTLIRQQICENFHIGLLLDNPSVRQLALTIEPLLAKQEHISSIQTEMQLDDNQHRPMPSLVVETLGVLVLALQWLCPVWIIYRSEYQLAFLFLPIIHLLTYATCRRVIIRSNDRIKKHDALYSWEYYLWWFLDRLWSINNSYWLKYLVGTPFYNSYLRLCGAHIGLHAHIYTIDIDTPWMLEVGESTFIGNGTILSSLTYHDQTYTLKSIYIGAYCSIDRHCVLYGGITVQNNVHAKPMSAMTNCISVSNLDHPVNNRSFTWGQIIYQLVCSLCILFIHCILFKLANIIYQCCSYCHLSLFIALALSWLFWTLISLFIALILLKYIVGCVTPGHYTLNSYYYLNKVWLRQLIVFSFYWSFKWIPYYGTISVAILRWLGAQIGDDVKLADFRPFLYFPSNLLTIEHGVTTFAGAVFAQFEITPDHDCYLDHICVGSATTLGNGCTIMPGTRLPSNTMVGNFTLITRDINGNNPGGVLLGIPSRQMPFELSSSVQLKNDLSSYDSSYICDFLRTCTFFLISKCFLTAVYLLPPSIIAPFIHMVFFCSIYRYSTFHERSVATFSYSDTINPIQQLCAMLMNDFKMFTGPLLARTQLLVILFRAMGARIASDVILFDIDCLTDPQLVTIGDHVRFNVEASVQCHTFERRLLKLAPVTINHSCVLMSYSMILPGSRLHGQNHLLPYTLVMKNDQLPFNTHWSGVPAQRSM</sequence>
<dbReference type="Gene3D" id="3.30.559.30">
    <property type="entry name" value="Nonribosomal peptide synthetase, condensation domain"/>
    <property type="match status" value="1"/>
</dbReference>
<gene>
    <name evidence="5" type="ORF">UXM345_LOCUS26374</name>
</gene>
<comment type="caution">
    <text evidence="5">The sequence shown here is derived from an EMBL/GenBank/DDBJ whole genome shotgun (WGS) entry which is preliminary data.</text>
</comment>
<dbReference type="EMBL" id="CAJOBF010005373">
    <property type="protein sequence ID" value="CAF4172678.1"/>
    <property type="molecule type" value="Genomic_DNA"/>
</dbReference>
<dbReference type="Pfam" id="PF00668">
    <property type="entry name" value="Condensation"/>
    <property type="match status" value="1"/>
</dbReference>
<dbReference type="InterPro" id="IPR020845">
    <property type="entry name" value="AMP-binding_CS"/>
</dbReference>
<dbReference type="CDD" id="cd05930">
    <property type="entry name" value="A_NRPS"/>
    <property type="match status" value="1"/>
</dbReference>
<keyword evidence="3" id="KW-1133">Transmembrane helix</keyword>
<organism evidence="5 6">
    <name type="scientific">Rotaria magnacalcarata</name>
    <dbReference type="NCBI Taxonomy" id="392030"/>
    <lineage>
        <taxon>Eukaryota</taxon>
        <taxon>Metazoa</taxon>
        <taxon>Spiralia</taxon>
        <taxon>Gnathifera</taxon>
        <taxon>Rotifera</taxon>
        <taxon>Eurotatoria</taxon>
        <taxon>Bdelloidea</taxon>
        <taxon>Philodinida</taxon>
        <taxon>Philodinidae</taxon>
        <taxon>Rotaria</taxon>
    </lineage>
</organism>
<feature type="domain" description="Carrier" evidence="4">
    <location>
        <begin position="1001"/>
        <end position="1076"/>
    </location>
</feature>
<protein>
    <recommendedName>
        <fullName evidence="4">Carrier domain-containing protein</fullName>
    </recommendedName>
</protein>
<evidence type="ECO:0000313" key="6">
    <source>
        <dbReference type="Proteomes" id="UP000663842"/>
    </source>
</evidence>
<dbReference type="GO" id="GO:0043041">
    <property type="term" value="P:amino acid activation for nonribosomal peptide biosynthetic process"/>
    <property type="evidence" value="ECO:0007669"/>
    <property type="project" value="TreeGrafter"/>
</dbReference>
<dbReference type="InterPro" id="IPR045851">
    <property type="entry name" value="AMP-bd_C_sf"/>
</dbReference>
<dbReference type="PROSITE" id="PS50075">
    <property type="entry name" value="CARRIER"/>
    <property type="match status" value="1"/>
</dbReference>
<dbReference type="GO" id="GO:0003824">
    <property type="term" value="F:catalytic activity"/>
    <property type="evidence" value="ECO:0007669"/>
    <property type="project" value="InterPro"/>
</dbReference>
<dbReference type="SUPFAM" id="SSF56801">
    <property type="entry name" value="Acetyl-CoA synthetase-like"/>
    <property type="match status" value="1"/>
</dbReference>
<keyword evidence="2" id="KW-0597">Phosphoprotein</keyword>